<proteinExistence type="predicted"/>
<reference evidence="1" key="1">
    <citation type="submission" date="2021-06" db="EMBL/GenBank/DDBJ databases">
        <title>Comparative genomics, transcriptomics and evolutionary studies reveal genomic signatures of adaptation to plant cell wall in hemibiotrophic fungi.</title>
        <authorList>
            <consortium name="DOE Joint Genome Institute"/>
            <person name="Baroncelli R."/>
            <person name="Diaz J.F."/>
            <person name="Benocci T."/>
            <person name="Peng M."/>
            <person name="Battaglia E."/>
            <person name="Haridas S."/>
            <person name="Andreopoulos W."/>
            <person name="Labutti K."/>
            <person name="Pangilinan J."/>
            <person name="Floch G.L."/>
            <person name="Makela M.R."/>
            <person name="Henrissat B."/>
            <person name="Grigoriev I.V."/>
            <person name="Crouch J.A."/>
            <person name="De Vries R.P."/>
            <person name="Sukno S.A."/>
            <person name="Thon M.R."/>
        </authorList>
    </citation>
    <scope>NUCLEOTIDE SEQUENCE</scope>
    <source>
        <strain evidence="1">CBS 193.32</strain>
    </source>
</reference>
<keyword evidence="2" id="KW-1185">Reference proteome</keyword>
<comment type="caution">
    <text evidence="1">The sequence shown here is derived from an EMBL/GenBank/DDBJ whole genome shotgun (WGS) entry which is preliminary data.</text>
</comment>
<accession>A0AAJ0ABG3</accession>
<dbReference type="AlphaFoldDB" id="A0AAJ0ABG3"/>
<dbReference type="GeneID" id="85457550"/>
<organism evidence="1 2">
    <name type="scientific">Colletotrichum godetiae</name>
    <dbReference type="NCBI Taxonomy" id="1209918"/>
    <lineage>
        <taxon>Eukaryota</taxon>
        <taxon>Fungi</taxon>
        <taxon>Dikarya</taxon>
        <taxon>Ascomycota</taxon>
        <taxon>Pezizomycotina</taxon>
        <taxon>Sordariomycetes</taxon>
        <taxon>Hypocreomycetidae</taxon>
        <taxon>Glomerellales</taxon>
        <taxon>Glomerellaceae</taxon>
        <taxon>Colletotrichum</taxon>
        <taxon>Colletotrichum acutatum species complex</taxon>
    </lineage>
</organism>
<sequence length="119" mass="13925">MTWRPEVHCYTWKPRGGLRGKTLAELIAELRELPIQIEWSKLRCLLIRLETHKSAVHVEVPHEEEARCESLKKHLDRFLRACIANAPHEEVFVSINIELMTTLDSLTRSAKLEDIDLDW</sequence>
<name>A0AAJ0ABG3_9PEZI</name>
<evidence type="ECO:0000313" key="2">
    <source>
        <dbReference type="Proteomes" id="UP001224890"/>
    </source>
</evidence>
<dbReference type="RefSeq" id="XP_060423301.1">
    <property type="nucleotide sequence ID" value="XM_060573024.1"/>
</dbReference>
<evidence type="ECO:0000313" key="1">
    <source>
        <dbReference type="EMBL" id="KAK1658537.1"/>
    </source>
</evidence>
<gene>
    <name evidence="1" type="ORF">BDP55DRAFT_637762</name>
</gene>
<dbReference type="Proteomes" id="UP001224890">
    <property type="component" value="Unassembled WGS sequence"/>
</dbReference>
<dbReference type="EMBL" id="JAHMHR010000072">
    <property type="protein sequence ID" value="KAK1658537.1"/>
    <property type="molecule type" value="Genomic_DNA"/>
</dbReference>
<protein>
    <submittedName>
        <fullName evidence="1">Uncharacterized protein</fullName>
    </submittedName>
</protein>